<evidence type="ECO:0000313" key="2">
    <source>
        <dbReference type="EMBL" id="WLW42238.1"/>
    </source>
</evidence>
<dbReference type="EMBL" id="OR060925">
    <property type="protein sequence ID" value="WLW42238.1"/>
    <property type="molecule type" value="Genomic_RNA"/>
</dbReference>
<organism evidence="2">
    <name type="scientific">Bremia lactucae associated ORFan virus 5</name>
    <dbReference type="NCBI Taxonomy" id="3070699"/>
    <lineage>
        <taxon>Viruses</taxon>
        <taxon>Riboviria</taxon>
    </lineage>
</organism>
<feature type="compositionally biased region" description="Polar residues" evidence="1">
    <location>
        <begin position="55"/>
        <end position="74"/>
    </location>
</feature>
<feature type="compositionally biased region" description="Low complexity" evidence="1">
    <location>
        <begin position="136"/>
        <end position="159"/>
    </location>
</feature>
<feature type="region of interest" description="Disordered" evidence="1">
    <location>
        <begin position="1"/>
        <end position="85"/>
    </location>
</feature>
<sequence>MVGKSQAKAPIRKNRAASQRPPGESSKRTKAPRATERTTPSSPIPKDQGGEEKSSLATNPISGQSFASVVTTSKIKGDPSKKDPNHFIRIGSAIGQVMGILDTFSYSDKLLIMKSLNGAVGISQQRPIAGGPVTRPSPAASASPVQSTKTKPASKVSSASKKRKRVAPPPQNPANKSEQVVLLKKELEKTLGLIKDKRTKIAKGEPKELSSKDPLVIKKNQLLSDLTVAKGKFRAFENLKIGSQSEGGIPRMPNLRPLRDSDSWADADMDIVQDEIHSEQSS</sequence>
<name>A0AA50F4C9_9VIRU</name>
<accession>A0AA50F4C9</accession>
<proteinExistence type="predicted"/>
<protein>
    <submittedName>
        <fullName evidence="2">Uncharacterized protein</fullName>
    </submittedName>
</protein>
<feature type="region of interest" description="Disordered" evidence="1">
    <location>
        <begin position="127"/>
        <end position="181"/>
    </location>
</feature>
<feature type="region of interest" description="Disordered" evidence="1">
    <location>
        <begin position="243"/>
        <end position="268"/>
    </location>
</feature>
<feature type="compositionally biased region" description="Basic and acidic residues" evidence="1">
    <location>
        <begin position="75"/>
        <end position="85"/>
    </location>
</feature>
<evidence type="ECO:0000256" key="1">
    <source>
        <dbReference type="SAM" id="MobiDB-lite"/>
    </source>
</evidence>
<reference evidence="2" key="1">
    <citation type="submission" date="2023-05" db="EMBL/GenBank/DDBJ databases">
        <title>New clades of mycoviruses infecting the obligatory biotroph Bremia lactucae representing distinct evolutionary trajectory for viruses infecting oomycetes.</title>
        <authorList>
            <person name="Forgia M."/>
            <person name="Daghino S."/>
            <person name="Chiapello M."/>
            <person name="Turina M."/>
        </authorList>
    </citation>
    <scope>NUCLEOTIDE SEQUENCE</scope>
    <source>
        <strain evidence="2">DML-A_DN1125</strain>
    </source>
</reference>